<dbReference type="InterPro" id="IPR041700">
    <property type="entry name" value="OMP_b-brl_3"/>
</dbReference>
<proteinExistence type="predicted"/>
<dbReference type="Pfam" id="PF13620">
    <property type="entry name" value="CarboxypepD_reg"/>
    <property type="match status" value="1"/>
</dbReference>
<sequence length="761" mass="84483">MKTKIYPHLWVVPSLLLLPLASLAQTIRGSVHDTHSNPLGLATITARRTADSSVIAGAVSDSTGRFQLQQPSEAAFLQCSMLGYRTATTSMAPEVAFTLEEESQELEAVRITADRVQQRPGGYDLQLAGSTLAKGKRGQEVLRMLPGLTVEDGKLQVLGQPAAAIYIDGVKVADEREVAALEGAQIEAVRVDYLSGVNEAAESRGGVVRITLVKEKTNGLVGSIEAGIGYPFAYGELDEEGYLRLRARVGKLSIRNIGGIENSHMHSDENYTYEMNGTRTLREENRLRGPRLFAYDRLYLTYEIGKRNLVGASGFYSTQRNDAATETKSLNANGQPLGISTSRIPTSHQTLQGNANYTLTPAQGMELTLDGDYLQRDQTSSSTVTQAGINTATTRSEQHTALWKAKVAWAQQIGQIGELAVGADWRQVEYKGIDQDENTHNVTSHFLSQIPAAFVSFDAGIAKAGVRYQHLSQDMEVEGVHNRYTYGSVYPQVSGFIPISQEKGILIQLQYERGMEAIPYSALSLYHDYTSPSAYSVGNPELVTPTSHQVMGVLVLFKKFIINGGYIRYSNPINFFTEPDPSSPGIFRTIPRNGDYQSVAIFGAQATLEPFSFWEFKVNGMLGLHSVSSGSVREKNQLIWKLNMDNTFQIAKGLTGGVYALYDPNIRFLNQKWNYVVEVNCYLNYTFYHDDMELRLNSIPYRHGRATTTFNPSSTIYYTNATKAEFIQLSFTWKFNTNRNLKTRQAVQEVQSYQKTEGFQN</sequence>
<feature type="domain" description="Outer membrane protein beta-barrel" evidence="2">
    <location>
        <begin position="363"/>
        <end position="733"/>
    </location>
</feature>
<protein>
    <recommendedName>
        <fullName evidence="2">Outer membrane protein beta-barrel domain-containing protein</fullName>
    </recommendedName>
</protein>
<dbReference type="PATRIC" id="fig|1702214.3.peg.535"/>
<comment type="caution">
    <text evidence="3">The sequence shown here is derived from an EMBL/GenBank/DDBJ whole genome shotgun (WGS) entry which is preliminary data.</text>
</comment>
<keyword evidence="1" id="KW-0732">Signal</keyword>
<feature type="chain" id="PRO_5006212520" description="Outer membrane protein beta-barrel domain-containing protein" evidence="1">
    <location>
        <begin position="25"/>
        <end position="761"/>
    </location>
</feature>
<dbReference type="InterPro" id="IPR008969">
    <property type="entry name" value="CarboxyPept-like_regulatory"/>
</dbReference>
<dbReference type="SUPFAM" id="SSF49464">
    <property type="entry name" value="Carboxypeptidase regulatory domain-like"/>
    <property type="match status" value="1"/>
</dbReference>
<dbReference type="EMBL" id="LIIK01000028">
    <property type="protein sequence ID" value="KQM08621.1"/>
    <property type="molecule type" value="Genomic_DNA"/>
</dbReference>
<evidence type="ECO:0000313" key="4">
    <source>
        <dbReference type="Proteomes" id="UP000054172"/>
    </source>
</evidence>
<gene>
    <name evidence="3" type="ORF">AL399_06220</name>
</gene>
<evidence type="ECO:0000313" key="3">
    <source>
        <dbReference type="EMBL" id="KQM08621.1"/>
    </source>
</evidence>
<evidence type="ECO:0000259" key="2">
    <source>
        <dbReference type="Pfam" id="PF14905"/>
    </source>
</evidence>
<organism evidence="3 4">
    <name type="scientific">Candidatus [Bacteroides] periocalifornicus</name>
    <dbReference type="NCBI Taxonomy" id="1702214"/>
    <lineage>
        <taxon>Bacteria</taxon>
        <taxon>Pseudomonadati</taxon>
        <taxon>Bacteroidota</taxon>
    </lineage>
</organism>
<dbReference type="Pfam" id="PF14905">
    <property type="entry name" value="OMP_b-brl_3"/>
    <property type="match status" value="1"/>
</dbReference>
<evidence type="ECO:0000256" key="1">
    <source>
        <dbReference type="SAM" id="SignalP"/>
    </source>
</evidence>
<name>A0A0Q4B6T7_9BACT</name>
<reference evidence="3" key="1">
    <citation type="submission" date="2015-08" db="EMBL/GenBank/DDBJ databases">
        <title>Candidatus Bacteriodes Periocalifornicus.</title>
        <authorList>
            <person name="McLean J.S."/>
            <person name="Kelley S."/>
        </authorList>
    </citation>
    <scope>NUCLEOTIDE SEQUENCE [LARGE SCALE GENOMIC DNA]</scope>
    <source>
        <strain evidence="3">12B</strain>
    </source>
</reference>
<feature type="signal peptide" evidence="1">
    <location>
        <begin position="1"/>
        <end position="24"/>
    </location>
</feature>
<keyword evidence="4" id="KW-1185">Reference proteome</keyword>
<dbReference type="SUPFAM" id="SSF56935">
    <property type="entry name" value="Porins"/>
    <property type="match status" value="1"/>
</dbReference>
<dbReference type="Proteomes" id="UP000054172">
    <property type="component" value="Unassembled WGS sequence"/>
</dbReference>
<dbReference type="STRING" id="1702214.AL399_06220"/>
<dbReference type="AlphaFoldDB" id="A0A0Q4B6T7"/>
<accession>A0A0Q4B6T7</accession>